<sequence length="250" mass="26091">MVFPELTEGGGGSSEPTVLLLHAHPDDETIATGGLMAHLVSGGVRVVLLTGTRGERGEVVAGPLEHLEGTAELAAVRVHELSQALAELGVTEHRFLGTSRLYSDSGMRWGDDGFAKAASDAPADALSLAPFEQVVAEIGAVIAEVTPSLVVTYDERGGYGHPDHVRIHEAGIDAASAAGVPVYVIVAEAAEAEAEAGDIAVPLGPFRAAKMRALGAHRTQLSVDGDDIVHSGGQRQNIPEVEVFRRWKSS</sequence>
<dbReference type="GO" id="GO:0016811">
    <property type="term" value="F:hydrolase activity, acting on carbon-nitrogen (but not peptide) bonds, in linear amides"/>
    <property type="evidence" value="ECO:0007669"/>
    <property type="project" value="TreeGrafter"/>
</dbReference>
<proteinExistence type="predicted"/>
<dbReference type="OrthoDB" id="158614at2"/>
<evidence type="ECO:0000313" key="2">
    <source>
        <dbReference type="EMBL" id="TIH40431.1"/>
    </source>
</evidence>
<name>A0A4T2CAQ2_9MICO</name>
<comment type="caution">
    <text evidence="2">The sequence shown here is derived from an EMBL/GenBank/DDBJ whole genome shotgun (WGS) entry which is preliminary data.</text>
</comment>
<dbReference type="Pfam" id="PF02585">
    <property type="entry name" value="PIG-L"/>
    <property type="match status" value="1"/>
</dbReference>
<dbReference type="GO" id="GO:0016137">
    <property type="term" value="P:glycoside metabolic process"/>
    <property type="evidence" value="ECO:0007669"/>
    <property type="project" value="UniProtKB-ARBA"/>
</dbReference>
<dbReference type="RefSeq" id="WP_136640637.1">
    <property type="nucleotide sequence ID" value="NZ_QYRT01000003.1"/>
</dbReference>
<protein>
    <recommendedName>
        <fullName evidence="4">GlcNAc-PI de-N-acetylase</fullName>
    </recommendedName>
</protein>
<reference evidence="2 3" key="1">
    <citation type="journal article" date="2019" name="Microorganisms">
        <title>Systematic Affiliation and Genome Analysis of Subtercola vilae DB165(T) with Particular Emphasis on Cold Adaptation of an Isolate from a High-Altitude Cold Volcano Lake.</title>
        <authorList>
            <person name="Villalobos A.S."/>
            <person name="Wiese J."/>
            <person name="Imhoff J.F."/>
            <person name="Dorador C."/>
            <person name="Keller A."/>
            <person name="Hentschel U."/>
        </authorList>
    </citation>
    <scope>NUCLEOTIDE SEQUENCE [LARGE SCALE GENOMIC DNA]</scope>
    <source>
        <strain evidence="2 3">DB165</strain>
    </source>
</reference>
<accession>A0A4T2CAQ2</accession>
<keyword evidence="1" id="KW-0862">Zinc</keyword>
<dbReference type="Gene3D" id="3.40.50.10320">
    <property type="entry name" value="LmbE-like"/>
    <property type="match status" value="1"/>
</dbReference>
<evidence type="ECO:0008006" key="4">
    <source>
        <dbReference type="Google" id="ProtNLM"/>
    </source>
</evidence>
<dbReference type="AlphaFoldDB" id="A0A4T2CAQ2"/>
<gene>
    <name evidence="2" type="ORF">D4765_02465</name>
</gene>
<dbReference type="PANTHER" id="PTHR12993">
    <property type="entry name" value="N-ACETYLGLUCOSAMINYL-PHOSPHATIDYLINOSITOL DE-N-ACETYLASE-RELATED"/>
    <property type="match status" value="1"/>
</dbReference>
<dbReference type="EMBL" id="QYRT01000003">
    <property type="protein sequence ID" value="TIH40431.1"/>
    <property type="molecule type" value="Genomic_DNA"/>
</dbReference>
<evidence type="ECO:0000313" key="3">
    <source>
        <dbReference type="Proteomes" id="UP000306192"/>
    </source>
</evidence>
<dbReference type="Proteomes" id="UP000306192">
    <property type="component" value="Unassembled WGS sequence"/>
</dbReference>
<evidence type="ECO:0000256" key="1">
    <source>
        <dbReference type="ARBA" id="ARBA00022833"/>
    </source>
</evidence>
<dbReference type="InterPro" id="IPR003737">
    <property type="entry name" value="GlcNAc_PI_deacetylase-related"/>
</dbReference>
<organism evidence="2 3">
    <name type="scientific">Subtercola vilae</name>
    <dbReference type="NCBI Taxonomy" id="2056433"/>
    <lineage>
        <taxon>Bacteria</taxon>
        <taxon>Bacillati</taxon>
        <taxon>Actinomycetota</taxon>
        <taxon>Actinomycetes</taxon>
        <taxon>Micrococcales</taxon>
        <taxon>Microbacteriaceae</taxon>
        <taxon>Subtercola</taxon>
    </lineage>
</organism>
<dbReference type="InterPro" id="IPR024078">
    <property type="entry name" value="LmbE-like_dom_sf"/>
</dbReference>
<keyword evidence="3" id="KW-1185">Reference proteome</keyword>
<dbReference type="PANTHER" id="PTHR12993:SF26">
    <property type="entry name" value="1D-MYO-INOSITOL 2-ACETAMIDO-2-DEOXY-ALPHA-D-GLUCOPYRANOSIDE DEACETYLASE"/>
    <property type="match status" value="1"/>
</dbReference>
<dbReference type="SUPFAM" id="SSF102588">
    <property type="entry name" value="LmbE-like"/>
    <property type="match status" value="1"/>
</dbReference>